<gene>
    <name evidence="2" type="ORF">C6P37_04835</name>
</gene>
<sequence>MNKTLELLIKAMPFLSVLFILFGMIMAVAGAINHNGQTVILSFFIILQSVLALTYAKLFQKIWQK</sequence>
<feature type="transmembrane region" description="Helical" evidence="1">
    <location>
        <begin position="12"/>
        <end position="32"/>
    </location>
</feature>
<keyword evidence="1" id="KW-1133">Transmembrane helix</keyword>
<keyword evidence="1" id="KW-0472">Membrane</keyword>
<feature type="transmembrane region" description="Helical" evidence="1">
    <location>
        <begin position="38"/>
        <end position="56"/>
    </location>
</feature>
<protein>
    <submittedName>
        <fullName evidence="2">Uncharacterized protein</fullName>
    </submittedName>
</protein>
<comment type="caution">
    <text evidence="2">The sequence shown here is derived from an EMBL/GenBank/DDBJ whole genome shotgun (WGS) entry which is preliminary data.</text>
</comment>
<dbReference type="OrthoDB" id="2930604at2"/>
<dbReference type="EMBL" id="QEWE01000013">
    <property type="protein sequence ID" value="REJ29810.1"/>
    <property type="molecule type" value="Genomic_DNA"/>
</dbReference>
<dbReference type="AlphaFoldDB" id="A0A3E0K790"/>
<dbReference type="RefSeq" id="WP_026499648.1">
    <property type="nucleotide sequence ID" value="NZ_LQYT01000140.1"/>
</dbReference>
<dbReference type="Proteomes" id="UP000257014">
    <property type="component" value="Unassembled WGS sequence"/>
</dbReference>
<proteinExistence type="predicted"/>
<evidence type="ECO:0000256" key="1">
    <source>
        <dbReference type="SAM" id="Phobius"/>
    </source>
</evidence>
<evidence type="ECO:0000313" key="2">
    <source>
        <dbReference type="EMBL" id="REJ29810.1"/>
    </source>
</evidence>
<organism evidence="2 3">
    <name type="scientific">Caldibacillus debilis</name>
    <dbReference type="NCBI Taxonomy" id="301148"/>
    <lineage>
        <taxon>Bacteria</taxon>
        <taxon>Bacillati</taxon>
        <taxon>Bacillota</taxon>
        <taxon>Bacilli</taxon>
        <taxon>Bacillales</taxon>
        <taxon>Bacillaceae</taxon>
        <taxon>Caldibacillus</taxon>
    </lineage>
</organism>
<name>A0A3E0K790_9BACI</name>
<keyword evidence="1" id="KW-0812">Transmembrane</keyword>
<evidence type="ECO:0000313" key="3">
    <source>
        <dbReference type="Proteomes" id="UP000257014"/>
    </source>
</evidence>
<accession>A0A3E0K790</accession>
<reference evidence="2 3" key="1">
    <citation type="submission" date="2018-03" db="EMBL/GenBank/DDBJ databases">
        <authorList>
            <person name="Keele B.F."/>
        </authorList>
    </citation>
    <scope>NUCLEOTIDE SEQUENCE [LARGE SCALE GENOMIC DNA]</scope>
    <source>
        <strain evidence="2">ZCTH4_d</strain>
    </source>
</reference>